<gene>
    <name evidence="12" type="ORF">E8A74_50645</name>
</gene>
<dbReference type="InterPro" id="IPR012334">
    <property type="entry name" value="Pectin_lyas_fold"/>
</dbReference>
<dbReference type="GO" id="GO:0005576">
    <property type="term" value="C:extracellular region"/>
    <property type="evidence" value="ECO:0007669"/>
    <property type="project" value="UniProtKB-SubCell"/>
</dbReference>
<dbReference type="AlphaFoldDB" id="A0A4U1ID52"/>
<feature type="region of interest" description="Disordered" evidence="9">
    <location>
        <begin position="1"/>
        <end position="27"/>
    </location>
</feature>
<evidence type="ECO:0000256" key="9">
    <source>
        <dbReference type="SAM" id="MobiDB-lite"/>
    </source>
</evidence>
<dbReference type="GO" id="GO:0016837">
    <property type="term" value="F:carbon-oxygen lyase activity, acting on polysaccharides"/>
    <property type="evidence" value="ECO:0007669"/>
    <property type="project" value="TreeGrafter"/>
</dbReference>
<proteinExistence type="inferred from homology"/>
<feature type="domain" description="Right handed beta helix" evidence="11">
    <location>
        <begin position="192"/>
        <end position="373"/>
    </location>
</feature>
<dbReference type="InterPro" id="IPR052052">
    <property type="entry name" value="Polysaccharide_Lyase_9"/>
</dbReference>
<evidence type="ECO:0000313" key="12">
    <source>
        <dbReference type="EMBL" id="TKC91477.1"/>
    </source>
</evidence>
<evidence type="ECO:0000256" key="7">
    <source>
        <dbReference type="ARBA" id="ARBA00023239"/>
    </source>
</evidence>
<keyword evidence="13" id="KW-1185">Reference proteome</keyword>
<keyword evidence="4" id="KW-0479">Metal-binding</keyword>
<dbReference type="GO" id="GO:0046872">
    <property type="term" value="F:metal ion binding"/>
    <property type="evidence" value="ECO:0007669"/>
    <property type="project" value="UniProtKB-KW"/>
</dbReference>
<protein>
    <submittedName>
        <fullName evidence="12">DUF1565 domain-containing protein</fullName>
    </submittedName>
</protein>
<dbReference type="InterPro" id="IPR011459">
    <property type="entry name" value="DUF1565"/>
</dbReference>
<dbReference type="InterPro" id="IPR011050">
    <property type="entry name" value="Pectin_lyase_fold/virulence"/>
</dbReference>
<keyword evidence="6" id="KW-0106">Calcium</keyword>
<dbReference type="Proteomes" id="UP000309215">
    <property type="component" value="Unassembled WGS sequence"/>
</dbReference>
<comment type="cofactor">
    <cofactor evidence="1">
        <name>Ca(2+)</name>
        <dbReference type="ChEBI" id="CHEBI:29108"/>
    </cofactor>
</comment>
<evidence type="ECO:0000256" key="5">
    <source>
        <dbReference type="ARBA" id="ARBA00022729"/>
    </source>
</evidence>
<dbReference type="Gene3D" id="2.160.20.10">
    <property type="entry name" value="Single-stranded right-handed beta-helix, Pectin lyase-like"/>
    <property type="match status" value="1"/>
</dbReference>
<evidence type="ECO:0000313" key="13">
    <source>
        <dbReference type="Proteomes" id="UP000309215"/>
    </source>
</evidence>
<dbReference type="SMART" id="SM00710">
    <property type="entry name" value="PbH1"/>
    <property type="match status" value="6"/>
</dbReference>
<comment type="caution">
    <text evidence="12">The sequence shown here is derived from an EMBL/GenBank/DDBJ whole genome shotgun (WGS) entry which is preliminary data.</text>
</comment>
<evidence type="ECO:0000256" key="4">
    <source>
        <dbReference type="ARBA" id="ARBA00022723"/>
    </source>
</evidence>
<dbReference type="Pfam" id="PF13229">
    <property type="entry name" value="Beta_helix"/>
    <property type="match status" value="1"/>
</dbReference>
<dbReference type="PANTHER" id="PTHR40088">
    <property type="entry name" value="PECTATE LYASE (EUROFUNG)"/>
    <property type="match status" value="1"/>
</dbReference>
<comment type="similarity">
    <text evidence="8">Belongs to the polysaccharide lyase 9 family.</text>
</comment>
<evidence type="ECO:0000256" key="8">
    <source>
        <dbReference type="ARBA" id="ARBA00038263"/>
    </source>
</evidence>
<evidence type="ECO:0000256" key="2">
    <source>
        <dbReference type="ARBA" id="ARBA00004613"/>
    </source>
</evidence>
<name>A0A4U1ID52_9BACT</name>
<keyword evidence="3" id="KW-0964">Secreted</keyword>
<dbReference type="InterPro" id="IPR039448">
    <property type="entry name" value="Beta_helix"/>
</dbReference>
<dbReference type="PANTHER" id="PTHR40088:SF1">
    <property type="entry name" value="PECTATE LYASE PEL9"/>
    <property type="match status" value="1"/>
</dbReference>
<dbReference type="EMBL" id="SSMQ01000142">
    <property type="protein sequence ID" value="TKC91477.1"/>
    <property type="molecule type" value="Genomic_DNA"/>
</dbReference>
<feature type="domain" description="DUF1565" evidence="10">
    <location>
        <begin position="104"/>
        <end position="142"/>
    </location>
</feature>
<feature type="compositionally biased region" description="Low complexity" evidence="9">
    <location>
        <begin position="1"/>
        <end position="22"/>
    </location>
</feature>
<reference evidence="12 13" key="1">
    <citation type="submission" date="2019-04" db="EMBL/GenBank/DDBJ databases">
        <authorList>
            <person name="Li Y."/>
            <person name="Wang J."/>
        </authorList>
    </citation>
    <scope>NUCLEOTIDE SEQUENCE [LARGE SCALE GENOMIC DNA]</scope>
    <source>
        <strain evidence="12 13">DSM 14668</strain>
    </source>
</reference>
<feature type="region of interest" description="Disordered" evidence="9">
    <location>
        <begin position="507"/>
        <end position="572"/>
    </location>
</feature>
<keyword evidence="5" id="KW-0732">Signal</keyword>
<dbReference type="InterPro" id="IPR006626">
    <property type="entry name" value="PbH1"/>
</dbReference>
<accession>A0A4U1ID52</accession>
<evidence type="ECO:0000256" key="3">
    <source>
        <dbReference type="ARBA" id="ARBA00022525"/>
    </source>
</evidence>
<dbReference type="Pfam" id="PF07602">
    <property type="entry name" value="DUF1565"/>
    <property type="match status" value="1"/>
</dbReference>
<comment type="subcellular location">
    <subcellularLocation>
        <location evidence="2">Secreted</location>
    </subcellularLocation>
</comment>
<dbReference type="OrthoDB" id="247823at2"/>
<dbReference type="SUPFAM" id="SSF51126">
    <property type="entry name" value="Pectin lyase-like"/>
    <property type="match status" value="1"/>
</dbReference>
<evidence type="ECO:0000256" key="6">
    <source>
        <dbReference type="ARBA" id="ARBA00022837"/>
    </source>
</evidence>
<evidence type="ECO:0000259" key="11">
    <source>
        <dbReference type="Pfam" id="PF13229"/>
    </source>
</evidence>
<organism evidence="12 13">
    <name type="scientific">Polyangium fumosum</name>
    <dbReference type="NCBI Taxonomy" id="889272"/>
    <lineage>
        <taxon>Bacteria</taxon>
        <taxon>Pseudomonadati</taxon>
        <taxon>Myxococcota</taxon>
        <taxon>Polyangia</taxon>
        <taxon>Polyangiales</taxon>
        <taxon>Polyangiaceae</taxon>
        <taxon>Polyangium</taxon>
    </lineage>
</organism>
<sequence>MATAIASSRPRTRATATSPRRPAALRRRTRMGATCSCLSGPICIPELPERAFSPGDQTPLAAPGSGLYTLLIMSKRATIAVAVALVTALASSAPRAATYHVTPEGEDAAPGSEMRPWRTLQHAADVAQSGDTVFVGPGEYDGFNLENKAGTPEHPLVFLAAPGARVIRPGPRPAHAPLNTALGSYSWPKWPHGIYVWGSSHVSIEGFEIVGMPAAEHDAAGALLHRGGAGIHVQVSDHITLRHNRADDNGRWGIFASFTDDLVVEDNECSRSRAEHGIYASNSADRPIVRRNLLWGNRRAGIQLNGDNNFDSADYRARAGVVDGIISGAVLEDNLLVDNGAGGAAAINLDGVQDALIQRNVLVGNHGSGVALFQVDGAEGSRRNCVLDNLILMAHDARYAIQIASCAPPGSSTCPSANLPALPEWQRPPSRATGSTGNVLLHNTLLHPNPERGSLRIDARSLDTSAGFRSDLNLVSGRFALGATDEMENDRVLSLVEWRALTGQDRRSCRIDAPRPPASPAQGSGAGPGGSRNPQRRAIAGAIRRTWSHAPEGLGAESPPPDTRASRRDRGR</sequence>
<evidence type="ECO:0000256" key="1">
    <source>
        <dbReference type="ARBA" id="ARBA00001913"/>
    </source>
</evidence>
<keyword evidence="7" id="KW-0456">Lyase</keyword>
<evidence type="ECO:0000259" key="10">
    <source>
        <dbReference type="Pfam" id="PF07602"/>
    </source>
</evidence>